<reference evidence="1" key="1">
    <citation type="submission" date="2023-10" db="EMBL/GenBank/DDBJ databases">
        <authorList>
            <person name="Chen Y."/>
            <person name="Shah S."/>
            <person name="Dougan E. K."/>
            <person name="Thang M."/>
            <person name="Chan C."/>
        </authorList>
    </citation>
    <scope>NUCLEOTIDE SEQUENCE [LARGE SCALE GENOMIC DNA]</scope>
</reference>
<dbReference type="InterPro" id="IPR036397">
    <property type="entry name" value="RNaseH_sf"/>
</dbReference>
<proteinExistence type="predicted"/>
<dbReference type="Proteomes" id="UP001189429">
    <property type="component" value="Unassembled WGS sequence"/>
</dbReference>
<dbReference type="EMBL" id="CAUYUJ010015275">
    <property type="protein sequence ID" value="CAK0851825.1"/>
    <property type="molecule type" value="Genomic_DNA"/>
</dbReference>
<sequence length="138" mass="15456">MGSGGGRVQEETEVKMVVEEMLSQGISGSAAIKLAQRLAVLNERQTAWDIGSPGIGLELCGDSLLITEWINGRWWVGSNTYKARVDEVIQKLEYLEENFRARPSSCGRDFCKHEYRESNARADELTRDARSGRVCCRT</sequence>
<name>A0ABN9TZL5_9DINO</name>
<evidence type="ECO:0000313" key="1">
    <source>
        <dbReference type="EMBL" id="CAK0851825.1"/>
    </source>
</evidence>
<keyword evidence="2" id="KW-1185">Reference proteome</keyword>
<evidence type="ECO:0008006" key="3">
    <source>
        <dbReference type="Google" id="ProtNLM"/>
    </source>
</evidence>
<dbReference type="Gene3D" id="3.30.420.10">
    <property type="entry name" value="Ribonuclease H-like superfamily/Ribonuclease H"/>
    <property type="match status" value="1"/>
</dbReference>
<organism evidence="1 2">
    <name type="scientific">Prorocentrum cordatum</name>
    <dbReference type="NCBI Taxonomy" id="2364126"/>
    <lineage>
        <taxon>Eukaryota</taxon>
        <taxon>Sar</taxon>
        <taxon>Alveolata</taxon>
        <taxon>Dinophyceae</taxon>
        <taxon>Prorocentrales</taxon>
        <taxon>Prorocentraceae</taxon>
        <taxon>Prorocentrum</taxon>
    </lineage>
</organism>
<protein>
    <recommendedName>
        <fullName evidence="3">RNase H type-1 domain-containing protein</fullName>
    </recommendedName>
</protein>
<comment type="caution">
    <text evidence="1">The sequence shown here is derived from an EMBL/GenBank/DDBJ whole genome shotgun (WGS) entry which is preliminary data.</text>
</comment>
<accession>A0ABN9TZL5</accession>
<gene>
    <name evidence="1" type="ORF">PCOR1329_LOCUS43870</name>
</gene>
<evidence type="ECO:0000313" key="2">
    <source>
        <dbReference type="Proteomes" id="UP001189429"/>
    </source>
</evidence>